<feature type="region of interest" description="Disordered" evidence="1">
    <location>
        <begin position="281"/>
        <end position="353"/>
    </location>
</feature>
<evidence type="ECO:0000313" key="4">
    <source>
        <dbReference type="Proteomes" id="UP001157418"/>
    </source>
</evidence>
<feature type="compositionally biased region" description="Polar residues" evidence="1">
    <location>
        <begin position="320"/>
        <end position="348"/>
    </location>
</feature>
<feature type="compositionally biased region" description="Basic and acidic residues" evidence="1">
    <location>
        <begin position="571"/>
        <end position="580"/>
    </location>
</feature>
<feature type="region of interest" description="Disordered" evidence="1">
    <location>
        <begin position="540"/>
        <end position="580"/>
    </location>
</feature>
<feature type="compositionally biased region" description="Polar residues" evidence="1">
    <location>
        <begin position="556"/>
        <end position="568"/>
    </location>
</feature>
<feature type="compositionally biased region" description="Basic and acidic residues" evidence="1">
    <location>
        <begin position="236"/>
        <end position="248"/>
    </location>
</feature>
<evidence type="ECO:0000313" key="3">
    <source>
        <dbReference type="EMBL" id="CAH1443515.1"/>
    </source>
</evidence>
<feature type="compositionally biased region" description="Basic and acidic residues" evidence="1">
    <location>
        <begin position="218"/>
        <end position="228"/>
    </location>
</feature>
<evidence type="ECO:0000256" key="1">
    <source>
        <dbReference type="SAM" id="MobiDB-lite"/>
    </source>
</evidence>
<dbReference type="Proteomes" id="UP001157418">
    <property type="component" value="Unassembled WGS sequence"/>
</dbReference>
<feature type="region of interest" description="Disordered" evidence="1">
    <location>
        <begin position="367"/>
        <end position="430"/>
    </location>
</feature>
<dbReference type="AlphaFoldDB" id="A0AAU9P013"/>
<comment type="caution">
    <text evidence="3">The sequence shown here is derived from an EMBL/GenBank/DDBJ whole genome shotgun (WGS) entry which is preliminary data.</text>
</comment>
<evidence type="ECO:0008006" key="5">
    <source>
        <dbReference type="Google" id="ProtNLM"/>
    </source>
</evidence>
<feature type="compositionally biased region" description="Basic and acidic residues" evidence="1">
    <location>
        <begin position="281"/>
        <end position="318"/>
    </location>
</feature>
<gene>
    <name evidence="3" type="ORF">LVIROSA_LOCUS29422</name>
</gene>
<feature type="region of interest" description="Disordered" evidence="1">
    <location>
        <begin position="213"/>
        <end position="248"/>
    </location>
</feature>
<keyword evidence="2" id="KW-0812">Transmembrane</keyword>
<keyword evidence="4" id="KW-1185">Reference proteome</keyword>
<proteinExistence type="predicted"/>
<feature type="transmembrane region" description="Helical" evidence="2">
    <location>
        <begin position="18"/>
        <end position="39"/>
    </location>
</feature>
<evidence type="ECO:0000256" key="2">
    <source>
        <dbReference type="SAM" id="Phobius"/>
    </source>
</evidence>
<feature type="transmembrane region" description="Helical" evidence="2">
    <location>
        <begin position="45"/>
        <end position="64"/>
    </location>
</feature>
<feature type="compositionally biased region" description="Low complexity" evidence="1">
    <location>
        <begin position="451"/>
        <end position="460"/>
    </location>
</feature>
<feature type="transmembrane region" description="Helical" evidence="2">
    <location>
        <begin position="179"/>
        <end position="201"/>
    </location>
</feature>
<dbReference type="PANTHER" id="PTHR31780">
    <property type="entry name" value="STRESS RESPONSE PROTEIN NST1-RELATED"/>
    <property type="match status" value="1"/>
</dbReference>
<organism evidence="3 4">
    <name type="scientific">Lactuca virosa</name>
    <dbReference type="NCBI Taxonomy" id="75947"/>
    <lineage>
        <taxon>Eukaryota</taxon>
        <taxon>Viridiplantae</taxon>
        <taxon>Streptophyta</taxon>
        <taxon>Embryophyta</taxon>
        <taxon>Tracheophyta</taxon>
        <taxon>Spermatophyta</taxon>
        <taxon>Magnoliopsida</taxon>
        <taxon>eudicotyledons</taxon>
        <taxon>Gunneridae</taxon>
        <taxon>Pentapetalae</taxon>
        <taxon>asterids</taxon>
        <taxon>campanulids</taxon>
        <taxon>Asterales</taxon>
        <taxon>Asteraceae</taxon>
        <taxon>Cichorioideae</taxon>
        <taxon>Cichorieae</taxon>
        <taxon>Lactucinae</taxon>
        <taxon>Lactuca</taxon>
    </lineage>
</organism>
<name>A0AAU9P013_9ASTR</name>
<feature type="compositionally biased region" description="Polar residues" evidence="1">
    <location>
        <begin position="392"/>
        <end position="402"/>
    </location>
</feature>
<protein>
    <recommendedName>
        <fullName evidence="5">Stress response NST1-like protein</fullName>
    </recommendedName>
</protein>
<feature type="region of interest" description="Disordered" evidence="1">
    <location>
        <begin position="451"/>
        <end position="472"/>
    </location>
</feature>
<keyword evidence="2" id="KW-1133">Transmembrane helix</keyword>
<reference evidence="3 4" key="1">
    <citation type="submission" date="2022-01" db="EMBL/GenBank/DDBJ databases">
        <authorList>
            <person name="Xiong W."/>
            <person name="Schranz E."/>
        </authorList>
    </citation>
    <scope>NUCLEOTIDE SEQUENCE [LARGE SCALE GENOMIC DNA]</scope>
</reference>
<dbReference type="EMBL" id="CAKMRJ010005477">
    <property type="protein sequence ID" value="CAH1443515.1"/>
    <property type="molecule type" value="Genomic_DNA"/>
</dbReference>
<dbReference type="PANTHER" id="PTHR31780:SF15">
    <property type="entry name" value="STRESS RESPONSE NST1-LIKE PROTEIN"/>
    <property type="match status" value="1"/>
</dbReference>
<keyword evidence="2" id="KW-0472">Membrane</keyword>
<accession>A0AAU9P013</accession>
<sequence length="685" mass="77083">MCILCVIQKWSRKVATMLPWLVIPLIGLWLLSQFLPPAFRFEITSPRLACVLVLLITLFWYEILMPQLSSWRARRNARLRERKRFEAIEMQKLRKTAIRRCRNCLTPYRDQNPSGGRLSNSGILKDLVGKGEKMLNGKVWSDNNWICGQDWLENGGNWAHGSGSWKSSYSDHFFSEKSYSFLLVFVCKSLGAVFLGVMWVLRKLFRVSLSEDNTSTDTDIRGLSKKGDNGVNCNESKSEKARRKAEEKRQARLEREQLEEEERKQREEVAKLVEERRKLRDEKTVTEKDEEKDKKETERKRHEKKKETERNKKGDIDRGQNLTLRSNITETGHGSKGTTVNTHNNKGTTVGGRYLDRMRGNFFPSSRTLGTGGFFGKGTNSNAGNTREHRSISYSDHSQNTPNKRDSVQNDRGFGKSNPHPDDHNHIRPVVFEPQPCPPPKRSWQQLFTRSSTTTPSTTTNVISRPNGGIPNSIPPTEGITNSIPLGFPSNPILPPEVEEFDNFQDPCYVLDPASLIGPVSESLDDFQLDLGFEKSRPVKAHSEVNRPSPIESPMSRLSVSSTQSKTNLPLEEHGGGNEKEWQMWNSTPLCLDTLGLMGKAANDDPWGTMRTSYGSMSSNNNVNINNNRLKNLPEGIAHNVWAKNEKGAAGVSGEGVGMGSAGLMMPPVGGLYSGQDVQAVWSYE</sequence>
<dbReference type="InterPro" id="IPR051195">
    <property type="entry name" value="Fungal_stress_NST1"/>
</dbReference>